<dbReference type="SUPFAM" id="SSF50156">
    <property type="entry name" value="PDZ domain-like"/>
    <property type="match status" value="1"/>
</dbReference>
<dbReference type="eggNOG" id="ENOG502QPSN">
    <property type="taxonomic scope" value="Eukaryota"/>
</dbReference>
<proteinExistence type="predicted"/>
<feature type="region of interest" description="Disordered" evidence="1">
    <location>
        <begin position="249"/>
        <end position="271"/>
    </location>
</feature>
<evidence type="ECO:0000259" key="2">
    <source>
        <dbReference type="SMART" id="SM00233"/>
    </source>
</evidence>
<dbReference type="SMART" id="SM00233">
    <property type="entry name" value="PH"/>
    <property type="match status" value="1"/>
</dbReference>
<dbReference type="Proteomes" id="UP000659654">
    <property type="component" value="Unassembled WGS sequence"/>
</dbReference>
<dbReference type="Proteomes" id="UP000582659">
    <property type="component" value="Unassembled WGS sequence"/>
</dbReference>
<dbReference type="AlphaFoldDB" id="A0A1I7SLN9"/>
<dbReference type="CDD" id="cd00821">
    <property type="entry name" value="PH"/>
    <property type="match status" value="1"/>
</dbReference>
<organism evidence="4 6">
    <name type="scientific">Bursaphelenchus xylophilus</name>
    <name type="common">Pinewood nematode worm</name>
    <name type="synonym">Aphelenchoides xylophilus</name>
    <dbReference type="NCBI Taxonomy" id="6326"/>
    <lineage>
        <taxon>Eukaryota</taxon>
        <taxon>Metazoa</taxon>
        <taxon>Ecdysozoa</taxon>
        <taxon>Nematoda</taxon>
        <taxon>Chromadorea</taxon>
        <taxon>Rhabditida</taxon>
        <taxon>Tylenchina</taxon>
        <taxon>Tylenchomorpha</taxon>
        <taxon>Aphelenchoidea</taxon>
        <taxon>Aphelenchoididae</taxon>
        <taxon>Bursaphelenchus</taxon>
    </lineage>
</organism>
<evidence type="ECO:0000313" key="6">
    <source>
        <dbReference type="WBParaSite" id="BXY_1397200.1"/>
    </source>
</evidence>
<evidence type="ECO:0000313" key="3">
    <source>
        <dbReference type="EMBL" id="CAD5234106.1"/>
    </source>
</evidence>
<accession>A0A1I7SLN9</accession>
<feature type="compositionally biased region" description="Low complexity" evidence="1">
    <location>
        <begin position="252"/>
        <end position="266"/>
    </location>
</feature>
<dbReference type="SMR" id="A0A1I7SLN9"/>
<reference evidence="3" key="2">
    <citation type="submission" date="2020-09" db="EMBL/GenBank/DDBJ databases">
        <authorList>
            <person name="Kikuchi T."/>
        </authorList>
    </citation>
    <scope>NUCLEOTIDE SEQUENCE</scope>
    <source>
        <strain evidence="3">Ka4C1</strain>
    </source>
</reference>
<evidence type="ECO:0000313" key="5">
    <source>
        <dbReference type="Proteomes" id="UP000659654"/>
    </source>
</evidence>
<dbReference type="InterPro" id="IPR011993">
    <property type="entry name" value="PH-like_dom_sf"/>
</dbReference>
<evidence type="ECO:0000256" key="1">
    <source>
        <dbReference type="SAM" id="MobiDB-lite"/>
    </source>
</evidence>
<feature type="region of interest" description="Disordered" evidence="1">
    <location>
        <begin position="154"/>
        <end position="186"/>
    </location>
</feature>
<dbReference type="Gene3D" id="2.30.29.30">
    <property type="entry name" value="Pleckstrin-homology domain (PH domain)/Phosphotyrosine-binding domain (PTB)"/>
    <property type="match status" value="1"/>
</dbReference>
<feature type="region of interest" description="Disordered" evidence="1">
    <location>
        <begin position="204"/>
        <end position="226"/>
    </location>
</feature>
<dbReference type="EMBL" id="CAJFDI010000006">
    <property type="protein sequence ID" value="CAD5234106.1"/>
    <property type="molecule type" value="Genomic_DNA"/>
</dbReference>
<protein>
    <submittedName>
        <fullName evidence="3">(pine wood nematode) hypothetical protein</fullName>
    </submittedName>
    <submittedName>
        <fullName evidence="6">PH domain-containing protein</fullName>
    </submittedName>
</protein>
<dbReference type="EMBL" id="CAJFCV020000006">
    <property type="protein sequence ID" value="CAG9129687.1"/>
    <property type="molecule type" value="Genomic_DNA"/>
</dbReference>
<sequence length="562" mass="62854">MNGIRVVHQDTLRLNDSQGLSSIVTFIKNKRRFSEHGYKCGEVYVMPPFNGESVVLCVHGQVPFLEIYARRLDVEKHEPVKLMDLLDTDVNVVDSCTFELKKVGQKRWRLRAENSLKRDKWIECIRNVQKSCESELALDDQTQTSSLTEDFRALLSSNTMPRERKDSSESNLYSADPVRVSQPLPFPKSPPLLIPSRSFNEDMWRQSPRSVTSVRSLPEGSSPRPIRTRKTILDMPINAGGLSSTLNSPPRAFSCPQSPQSPAPSFGRLDFGKGKKFADKPIIPLPSLPEINNDSGVDMVETSREFKSNRNSNSSSSNRDSMNSKNSNQENDPHELKPDIYGYYGLFRNTAFNNNQIYDNSLTDVANENSKQVNLVLSFCTESLKMVKAFGKIWIVGWEPKLQRLVGGILHYGDHLAAINGKPVNSNSDLMDLFCGCPMGIPVRLTINPTPFGQSFVLRKPNKGKLPLGVELHKNKNRIESILPGSVASMAGLPAKMGSFLIQEEQVPSIITEVEDHPLDPSSRDSEALQKMDAIPLGQSFTVIVHPRDFIKVLKTESKSIK</sequence>
<dbReference type="Proteomes" id="UP000095284">
    <property type="component" value="Unplaced"/>
</dbReference>
<dbReference type="InterPro" id="IPR036034">
    <property type="entry name" value="PDZ_sf"/>
</dbReference>
<dbReference type="OrthoDB" id="6126662at2759"/>
<gene>
    <name evidence="3" type="ORF">BXYJ_LOCUS14197</name>
</gene>
<evidence type="ECO:0000313" key="4">
    <source>
        <dbReference type="Proteomes" id="UP000095284"/>
    </source>
</evidence>
<reference evidence="6" key="1">
    <citation type="submission" date="2016-11" db="UniProtKB">
        <authorList>
            <consortium name="WormBaseParasite"/>
        </authorList>
    </citation>
    <scope>IDENTIFICATION</scope>
</reference>
<feature type="compositionally biased region" description="Low complexity" evidence="1">
    <location>
        <begin position="309"/>
        <end position="328"/>
    </location>
</feature>
<dbReference type="SUPFAM" id="SSF50729">
    <property type="entry name" value="PH domain-like"/>
    <property type="match status" value="1"/>
</dbReference>
<keyword evidence="5" id="KW-1185">Reference proteome</keyword>
<dbReference type="WBParaSite" id="BXY_1397200.1">
    <property type="protein sequence ID" value="BXY_1397200.1"/>
    <property type="gene ID" value="BXY_1397200"/>
</dbReference>
<dbReference type="InterPro" id="IPR001849">
    <property type="entry name" value="PH_domain"/>
</dbReference>
<name>A0A1I7SLN9_BURXY</name>
<feature type="region of interest" description="Disordered" evidence="1">
    <location>
        <begin position="304"/>
        <end position="336"/>
    </location>
</feature>
<feature type="domain" description="PH" evidence="2">
    <location>
        <begin position="37"/>
        <end position="132"/>
    </location>
</feature>